<dbReference type="GO" id="GO:0016874">
    <property type="term" value="F:ligase activity"/>
    <property type="evidence" value="ECO:0007669"/>
    <property type="project" value="UniProtKB-KW"/>
</dbReference>
<feature type="domain" description="DNA ligase D polymerase" evidence="1">
    <location>
        <begin position="22"/>
        <end position="264"/>
    </location>
</feature>
<sequence>MKLHGIEITHPDKVIFPKLDATKRDMAQYYDKVAEKMLPYLKDRPLTLHRFPDGIDADGFYQKKAADYFPDFIQTIKVKTEDGHINQAMCNNKKSLLYLVNQGTIGFHIWLSKKDKLYKPDKVVFDLDPPKNSFAKVKEAAKKTHEFLKEKDKKAQLMTTGKNGFHVWYTMRRTKTYDELRPQLKEWAIELEEKHPDLFTTAVRKEKRDGKVFIDYLRNSYAQTSVCPYSLRPTENAGAATPLPWNKLDAIEKANQYHLKNIEAIL</sequence>
<dbReference type="CDD" id="cd04861">
    <property type="entry name" value="LigD_Pol_like"/>
    <property type="match status" value="1"/>
</dbReference>
<dbReference type="Proteomes" id="UP000245962">
    <property type="component" value="Unassembled WGS sequence"/>
</dbReference>
<evidence type="ECO:0000313" key="3">
    <source>
        <dbReference type="Proteomes" id="UP000245962"/>
    </source>
</evidence>
<evidence type="ECO:0000313" key="2">
    <source>
        <dbReference type="EMBL" id="PVW16238.1"/>
    </source>
</evidence>
<dbReference type="Pfam" id="PF21686">
    <property type="entry name" value="LigD_Prim-Pol"/>
    <property type="match status" value="1"/>
</dbReference>
<keyword evidence="3" id="KW-1185">Reference proteome</keyword>
<dbReference type="PANTHER" id="PTHR42705:SF2">
    <property type="entry name" value="BIFUNCTIONAL NON-HOMOLOGOUS END JOINING PROTEIN LIGD"/>
    <property type="match status" value="1"/>
</dbReference>
<gene>
    <name evidence="2" type="ORF">DDV96_02920</name>
</gene>
<comment type="caution">
    <text evidence="2">The sequence shown here is derived from an EMBL/GenBank/DDBJ whole genome shotgun (WGS) entry which is preliminary data.</text>
</comment>
<dbReference type="NCBIfam" id="TIGR02778">
    <property type="entry name" value="ligD_pol"/>
    <property type="match status" value="1"/>
</dbReference>
<dbReference type="EMBL" id="QEHR01000002">
    <property type="protein sequence ID" value="PVW16238.1"/>
    <property type="molecule type" value="Genomic_DNA"/>
</dbReference>
<dbReference type="AlphaFoldDB" id="A0A2U0I555"/>
<organism evidence="2 3">
    <name type="scientific">Marixanthomonas spongiae</name>
    <dbReference type="NCBI Taxonomy" id="2174845"/>
    <lineage>
        <taxon>Bacteria</taxon>
        <taxon>Pseudomonadati</taxon>
        <taxon>Bacteroidota</taxon>
        <taxon>Flavobacteriia</taxon>
        <taxon>Flavobacteriales</taxon>
        <taxon>Flavobacteriaceae</taxon>
        <taxon>Marixanthomonas</taxon>
    </lineage>
</organism>
<dbReference type="PANTHER" id="PTHR42705">
    <property type="entry name" value="BIFUNCTIONAL NON-HOMOLOGOUS END JOINING PROTEIN LIGD"/>
    <property type="match status" value="1"/>
</dbReference>
<dbReference type="InterPro" id="IPR014145">
    <property type="entry name" value="LigD_pol_dom"/>
</dbReference>
<accession>A0A2U0I555</accession>
<dbReference type="InterPro" id="IPR052171">
    <property type="entry name" value="NHEJ_LigD"/>
</dbReference>
<keyword evidence="2" id="KW-0436">Ligase</keyword>
<dbReference type="OrthoDB" id="9802472at2"/>
<dbReference type="Gene3D" id="3.90.920.10">
    <property type="entry name" value="DNA primase, PRIM domain"/>
    <property type="match status" value="1"/>
</dbReference>
<evidence type="ECO:0000259" key="1">
    <source>
        <dbReference type="Pfam" id="PF21686"/>
    </source>
</evidence>
<name>A0A2U0I555_9FLAO</name>
<dbReference type="RefSeq" id="WP_116693256.1">
    <property type="nucleotide sequence ID" value="NZ_QEHR01000002.1"/>
</dbReference>
<reference evidence="2 3" key="1">
    <citation type="submission" date="2018-04" db="EMBL/GenBank/DDBJ databases">
        <title>Marixanthomonas spongiae HN-E44 sp. nov., isolated from a marine sponge.</title>
        <authorList>
            <person name="Luo L."/>
            <person name="Zhuang L."/>
        </authorList>
    </citation>
    <scope>NUCLEOTIDE SEQUENCE [LARGE SCALE GENOMIC DNA]</scope>
    <source>
        <strain evidence="2 3">HN-E44</strain>
    </source>
</reference>
<protein>
    <submittedName>
        <fullName evidence="2">ATP-dependent DNA ligase</fullName>
    </submittedName>
</protein>
<proteinExistence type="predicted"/>